<dbReference type="Proteomes" id="UP000663866">
    <property type="component" value="Unassembled WGS sequence"/>
</dbReference>
<dbReference type="Proteomes" id="UP000663856">
    <property type="component" value="Unassembled WGS sequence"/>
</dbReference>
<dbReference type="EMBL" id="CAJNRF010008108">
    <property type="protein sequence ID" value="CAF2097638.1"/>
    <property type="molecule type" value="Genomic_DNA"/>
</dbReference>
<evidence type="ECO:0000259" key="2">
    <source>
        <dbReference type="PROSITE" id="PS50053"/>
    </source>
</evidence>
<organism evidence="6 7">
    <name type="scientific">Rotaria magnacalcarata</name>
    <dbReference type="NCBI Taxonomy" id="392030"/>
    <lineage>
        <taxon>Eukaryota</taxon>
        <taxon>Metazoa</taxon>
        <taxon>Spiralia</taxon>
        <taxon>Gnathifera</taxon>
        <taxon>Rotifera</taxon>
        <taxon>Eurotatoria</taxon>
        <taxon>Bdelloidea</taxon>
        <taxon>Philodinida</taxon>
        <taxon>Philodinidae</taxon>
        <taxon>Rotaria</taxon>
    </lineage>
</organism>
<dbReference type="InterPro" id="IPR022617">
    <property type="entry name" value="Rad60/SUMO-like_dom"/>
</dbReference>
<protein>
    <recommendedName>
        <fullName evidence="2">Ubiquitin-like domain-containing protein</fullName>
    </recommendedName>
</protein>
<dbReference type="Gene3D" id="3.10.20.90">
    <property type="entry name" value="Phosphatidylinositol 3-kinase Catalytic Subunit, Chain A, domain 1"/>
    <property type="match status" value="1"/>
</dbReference>
<dbReference type="CDD" id="cd17039">
    <property type="entry name" value="Ubl_ubiquitin_like"/>
    <property type="match status" value="1"/>
</dbReference>
<evidence type="ECO:0000313" key="3">
    <source>
        <dbReference type="EMBL" id="CAF2097638.1"/>
    </source>
</evidence>
<evidence type="ECO:0000313" key="7">
    <source>
        <dbReference type="Proteomes" id="UP000663842"/>
    </source>
</evidence>
<feature type="region of interest" description="Disordered" evidence="1">
    <location>
        <begin position="89"/>
        <end position="108"/>
    </location>
</feature>
<sequence length="108" mass="12238">MSSSTDSFIVTPTDQVSVTVVRKSDGHSITFVLGEKTHVHDLKKVLRIRLKPKFEQGCRLIFRDKVLKGKHSFRHYGIKKGVNDQAISMDDTKDWKSSSSSSDSEQEK</sequence>
<evidence type="ECO:0000313" key="4">
    <source>
        <dbReference type="EMBL" id="CAF2122070.1"/>
    </source>
</evidence>
<dbReference type="PROSITE" id="PS50053">
    <property type="entry name" value="UBIQUITIN_2"/>
    <property type="match status" value="1"/>
</dbReference>
<dbReference type="Pfam" id="PF11976">
    <property type="entry name" value="Rad60-SLD"/>
    <property type="match status" value="1"/>
</dbReference>
<dbReference type="EMBL" id="CAJOBG010000126">
    <property type="protein sequence ID" value="CAF3762445.1"/>
    <property type="molecule type" value="Genomic_DNA"/>
</dbReference>
<proteinExistence type="predicted"/>
<comment type="caution">
    <text evidence="6">The sequence shown here is derived from an EMBL/GenBank/DDBJ whole genome shotgun (WGS) entry which is preliminary data.</text>
</comment>
<reference evidence="6" key="1">
    <citation type="submission" date="2021-02" db="EMBL/GenBank/DDBJ databases">
        <authorList>
            <person name="Nowell W R."/>
        </authorList>
    </citation>
    <scope>NUCLEOTIDE SEQUENCE</scope>
</reference>
<dbReference type="AlphaFoldDB" id="A0A819AMY3"/>
<dbReference type="SUPFAM" id="SSF54236">
    <property type="entry name" value="Ubiquitin-like"/>
    <property type="match status" value="1"/>
</dbReference>
<evidence type="ECO:0000313" key="6">
    <source>
        <dbReference type="EMBL" id="CAF3784541.1"/>
    </source>
</evidence>
<dbReference type="Proteomes" id="UP000663842">
    <property type="component" value="Unassembled WGS sequence"/>
</dbReference>
<dbReference type="EMBL" id="CAJNRG010010399">
    <property type="protein sequence ID" value="CAF2122070.1"/>
    <property type="molecule type" value="Genomic_DNA"/>
</dbReference>
<feature type="compositionally biased region" description="Low complexity" evidence="1">
    <location>
        <begin position="97"/>
        <end position="108"/>
    </location>
</feature>
<dbReference type="Proteomes" id="UP000663887">
    <property type="component" value="Unassembled WGS sequence"/>
</dbReference>
<keyword evidence="8" id="KW-1185">Reference proteome</keyword>
<feature type="domain" description="Ubiquitin-like" evidence="2">
    <location>
        <begin position="16"/>
        <end position="81"/>
    </location>
</feature>
<name>A0A819AMY3_9BILA</name>
<dbReference type="InterPro" id="IPR029071">
    <property type="entry name" value="Ubiquitin-like_domsf"/>
</dbReference>
<evidence type="ECO:0000256" key="1">
    <source>
        <dbReference type="SAM" id="MobiDB-lite"/>
    </source>
</evidence>
<accession>A0A819AMY3</accession>
<dbReference type="EMBL" id="CAJOBF010000258">
    <property type="protein sequence ID" value="CAF3784541.1"/>
    <property type="molecule type" value="Genomic_DNA"/>
</dbReference>
<evidence type="ECO:0000313" key="5">
    <source>
        <dbReference type="EMBL" id="CAF3762445.1"/>
    </source>
</evidence>
<dbReference type="InterPro" id="IPR000626">
    <property type="entry name" value="Ubiquitin-like_dom"/>
</dbReference>
<evidence type="ECO:0000313" key="8">
    <source>
        <dbReference type="Proteomes" id="UP000663866"/>
    </source>
</evidence>
<gene>
    <name evidence="5" type="ORF">OVN521_LOCUS1765</name>
    <name evidence="6" type="ORF">UXM345_LOCUS3868</name>
    <name evidence="3" type="ORF">WKI299_LOCUS19502</name>
    <name evidence="4" type="ORF">XDN619_LOCUS22911</name>
</gene>